<comment type="caution">
    <text evidence="3">The sequence shown here is derived from an EMBL/GenBank/DDBJ whole genome shotgun (WGS) entry which is preliminary data.</text>
</comment>
<accession>A0A397S262</accession>
<dbReference type="STRING" id="658196.A0A397S262"/>
<organism evidence="3 4">
    <name type="scientific">Glomus cerebriforme</name>
    <dbReference type="NCBI Taxonomy" id="658196"/>
    <lineage>
        <taxon>Eukaryota</taxon>
        <taxon>Fungi</taxon>
        <taxon>Fungi incertae sedis</taxon>
        <taxon>Mucoromycota</taxon>
        <taxon>Glomeromycotina</taxon>
        <taxon>Glomeromycetes</taxon>
        <taxon>Glomerales</taxon>
        <taxon>Glomeraceae</taxon>
        <taxon>Glomus</taxon>
    </lineage>
</organism>
<feature type="coiled-coil region" evidence="1">
    <location>
        <begin position="54"/>
        <end position="139"/>
    </location>
</feature>
<name>A0A397S262_9GLOM</name>
<evidence type="ECO:0000256" key="2">
    <source>
        <dbReference type="SAM" id="MobiDB-lite"/>
    </source>
</evidence>
<dbReference type="EMBL" id="QKYT01001235">
    <property type="protein sequence ID" value="RIA79572.1"/>
    <property type="molecule type" value="Genomic_DNA"/>
</dbReference>
<feature type="region of interest" description="Disordered" evidence="2">
    <location>
        <begin position="175"/>
        <end position="210"/>
    </location>
</feature>
<reference evidence="3 4" key="1">
    <citation type="submission" date="2018-06" db="EMBL/GenBank/DDBJ databases">
        <title>Comparative genomics reveals the genomic features of Rhizophagus irregularis, R. cerebriforme, R. diaphanum and Gigaspora rosea, and their symbiotic lifestyle signature.</title>
        <authorList>
            <person name="Morin E."/>
            <person name="San Clemente H."/>
            <person name="Chen E.C.H."/>
            <person name="De La Providencia I."/>
            <person name="Hainaut M."/>
            <person name="Kuo A."/>
            <person name="Kohler A."/>
            <person name="Murat C."/>
            <person name="Tang N."/>
            <person name="Roy S."/>
            <person name="Loubradou J."/>
            <person name="Henrissat B."/>
            <person name="Grigoriev I.V."/>
            <person name="Corradi N."/>
            <person name="Roux C."/>
            <person name="Martin F.M."/>
        </authorList>
    </citation>
    <scope>NUCLEOTIDE SEQUENCE [LARGE SCALE GENOMIC DNA]</scope>
    <source>
        <strain evidence="3 4">DAOM 227022</strain>
    </source>
</reference>
<dbReference type="OrthoDB" id="2400708at2759"/>
<feature type="compositionally biased region" description="Basic and acidic residues" evidence="2">
    <location>
        <begin position="190"/>
        <end position="210"/>
    </location>
</feature>
<evidence type="ECO:0000313" key="3">
    <source>
        <dbReference type="EMBL" id="RIA79572.1"/>
    </source>
</evidence>
<proteinExistence type="predicted"/>
<keyword evidence="4" id="KW-1185">Reference proteome</keyword>
<evidence type="ECO:0000256" key="1">
    <source>
        <dbReference type="SAM" id="Coils"/>
    </source>
</evidence>
<evidence type="ECO:0000313" key="4">
    <source>
        <dbReference type="Proteomes" id="UP000265703"/>
    </source>
</evidence>
<protein>
    <recommendedName>
        <fullName evidence="5">Retrotransposon gag domain-containing protein</fullName>
    </recommendedName>
</protein>
<dbReference type="Proteomes" id="UP000265703">
    <property type="component" value="Unassembled WGS sequence"/>
</dbReference>
<dbReference type="AlphaFoldDB" id="A0A397S262"/>
<sequence>MNESIEGYTRRFRAVLRIATRGHALENLYQVNYFIQGLESVLGYQVRKTNPANLNNAIDEARKEEEARNELYKKINPIARELQNKEVKNDEMDELINRMKRMEAHMIRINGNGHMANVCRENQREMNRKNNQVNYMEEEYYNEEYNNEGYDVYNMEQDEYDEYEYDEYDTYEMENKDYVKENDMYPAPIRRSERNKDRVMNDKRERRRNE</sequence>
<gene>
    <name evidence="3" type="ORF">C1645_840385</name>
</gene>
<evidence type="ECO:0008006" key="5">
    <source>
        <dbReference type="Google" id="ProtNLM"/>
    </source>
</evidence>
<keyword evidence="1" id="KW-0175">Coiled coil</keyword>